<comment type="caution">
    <text evidence="2">The sequence shown here is derived from an EMBL/GenBank/DDBJ whole genome shotgun (WGS) entry which is preliminary data.</text>
</comment>
<evidence type="ECO:0000313" key="3">
    <source>
        <dbReference type="Proteomes" id="UP000607645"/>
    </source>
</evidence>
<gene>
    <name evidence="2" type="ORF">H8S62_06860</name>
</gene>
<proteinExistence type="predicted"/>
<accession>A0A8J6MCV3</accession>
<organism evidence="2 3">
    <name type="scientific">Lawsonibacter faecis</name>
    <dbReference type="NCBI Taxonomy" id="2763052"/>
    <lineage>
        <taxon>Bacteria</taxon>
        <taxon>Bacillati</taxon>
        <taxon>Bacillota</taxon>
        <taxon>Clostridia</taxon>
        <taxon>Eubacteriales</taxon>
        <taxon>Oscillospiraceae</taxon>
        <taxon>Lawsonibacter</taxon>
    </lineage>
</organism>
<evidence type="ECO:0000259" key="1">
    <source>
        <dbReference type="Pfam" id="PF00535"/>
    </source>
</evidence>
<dbReference type="SUPFAM" id="SSF53448">
    <property type="entry name" value="Nucleotide-diphospho-sugar transferases"/>
    <property type="match status" value="1"/>
</dbReference>
<dbReference type="Proteomes" id="UP000607645">
    <property type="component" value="Unassembled WGS sequence"/>
</dbReference>
<dbReference type="GO" id="GO:0006487">
    <property type="term" value="P:protein N-linked glycosylation"/>
    <property type="evidence" value="ECO:0007669"/>
    <property type="project" value="TreeGrafter"/>
</dbReference>
<dbReference type="PANTHER" id="PTHR10859">
    <property type="entry name" value="GLYCOSYL TRANSFERASE"/>
    <property type="match status" value="1"/>
</dbReference>
<feature type="domain" description="Glycosyltransferase 2-like" evidence="1">
    <location>
        <begin position="4"/>
        <end position="169"/>
    </location>
</feature>
<dbReference type="PANTHER" id="PTHR10859:SF91">
    <property type="entry name" value="DOLICHYL-PHOSPHATE BETA-GLUCOSYLTRANSFERASE"/>
    <property type="match status" value="1"/>
</dbReference>
<dbReference type="InterPro" id="IPR001173">
    <property type="entry name" value="Glyco_trans_2-like"/>
</dbReference>
<dbReference type="EMBL" id="JACOPQ010000004">
    <property type="protein sequence ID" value="MBC5736729.1"/>
    <property type="molecule type" value="Genomic_DNA"/>
</dbReference>
<dbReference type="Gene3D" id="3.90.550.10">
    <property type="entry name" value="Spore Coat Polysaccharide Biosynthesis Protein SpsA, Chain A"/>
    <property type="match status" value="1"/>
</dbReference>
<evidence type="ECO:0000313" key="2">
    <source>
        <dbReference type="EMBL" id="MBC5736729.1"/>
    </source>
</evidence>
<dbReference type="Pfam" id="PF00535">
    <property type="entry name" value="Glycos_transf_2"/>
    <property type="match status" value="1"/>
</dbReference>
<dbReference type="InterPro" id="IPR029044">
    <property type="entry name" value="Nucleotide-diphossugar_trans"/>
</dbReference>
<dbReference type="AlphaFoldDB" id="A0A8J6MCV3"/>
<sequence>MKLSLVIPAYNESAIIEATLRTVTARLADIDPEYELIVVDDGSTDGMADLVRPFESEHVRALGYRPNRGKGCAVRTGMLAARGEYVFHTDADLAYGLENIPDMLSKFEETGADLVVGSRKLNGDGYRDYPPLRLMASKCFSLLTRMVAGMNYDTQCGIKGFTRDAARAIFSKCTTDGFAFDFEVLLRAKRMGLRVEQEAVTIVNHRDSKVNVLRDSLRMFRDMLRIRRQVDRT</sequence>
<dbReference type="RefSeq" id="WP_186918841.1">
    <property type="nucleotide sequence ID" value="NZ_JACOPQ010000004.1"/>
</dbReference>
<keyword evidence="3" id="KW-1185">Reference proteome</keyword>
<reference evidence="2" key="1">
    <citation type="submission" date="2020-08" db="EMBL/GenBank/DDBJ databases">
        <title>Genome public.</title>
        <authorList>
            <person name="Liu C."/>
            <person name="Sun Q."/>
        </authorList>
    </citation>
    <scope>NUCLEOTIDE SEQUENCE</scope>
    <source>
        <strain evidence="2">NSJ-52</strain>
    </source>
</reference>
<protein>
    <submittedName>
        <fullName evidence="2">Glycosyltransferase</fullName>
    </submittedName>
</protein>
<name>A0A8J6MCV3_9FIRM</name>